<dbReference type="CDD" id="cd19075">
    <property type="entry name" value="AKR_AKR7A1-5"/>
    <property type="match status" value="1"/>
</dbReference>
<evidence type="ECO:0000259" key="2">
    <source>
        <dbReference type="Pfam" id="PF00248"/>
    </source>
</evidence>
<dbReference type="InterPro" id="IPR050523">
    <property type="entry name" value="AKR_Detox_Biosynth"/>
</dbReference>
<evidence type="ECO:0000256" key="1">
    <source>
        <dbReference type="ARBA" id="ARBA00023002"/>
    </source>
</evidence>
<dbReference type="RefSeq" id="XP_009034992.1">
    <property type="nucleotide sequence ID" value="XM_009036744.1"/>
</dbReference>
<name>F0Y2Z1_AURAN</name>
<feature type="domain" description="NADP-dependent oxidoreductase" evidence="2">
    <location>
        <begin position="8"/>
        <end position="306"/>
    </location>
</feature>
<dbReference type="Pfam" id="PF00248">
    <property type="entry name" value="Aldo_ket_red"/>
    <property type="match status" value="1"/>
</dbReference>
<dbReference type="OrthoDB" id="2310150at2759"/>
<dbReference type="EMBL" id="GL833124">
    <property type="protein sequence ID" value="EGB10168.1"/>
    <property type="molecule type" value="Genomic_DNA"/>
</dbReference>
<dbReference type="AlphaFoldDB" id="F0Y2Z1"/>
<protein>
    <recommendedName>
        <fullName evidence="2">NADP-dependent oxidoreductase domain-containing protein</fullName>
    </recommendedName>
</protein>
<dbReference type="OMA" id="TAPNYWH"/>
<sequence length="327" mass="35196">MLDSALRVVLGTMTFAGQTSPRDAATMLRTFLGAGHVEIDTARMYMSGETESCIGAIFDEEPALQRLKTSTKANAFQGYDKSLDAASVERQMKSSRAALRGAPVQIYYLHNPDGATPILETLEAVDALHKAGAFEELGLSNFAAWEVAHIYHLCAAKGFVKPSVYQGMYNGLTRDVERELLPCLRALGMRFYAYNPLCGGLLACKHTRASLADLDDGSRFRKDNTMYRERYLQDVQLAAVDAFQAACDASATPPVHAALRWMSHHSKLAPGDGIIIGASKVAHLEDNLAGLGGGPLDDGVVASLDAGWAAVKASGLCPSYERGTSKY</sequence>
<organism evidence="4">
    <name type="scientific">Aureococcus anophagefferens</name>
    <name type="common">Harmful bloom alga</name>
    <dbReference type="NCBI Taxonomy" id="44056"/>
    <lineage>
        <taxon>Eukaryota</taxon>
        <taxon>Sar</taxon>
        <taxon>Stramenopiles</taxon>
        <taxon>Ochrophyta</taxon>
        <taxon>Pelagophyceae</taxon>
        <taxon>Pelagomonadales</taxon>
        <taxon>Pelagomonadaceae</taxon>
        <taxon>Aureococcus</taxon>
    </lineage>
</organism>
<dbReference type="PANTHER" id="PTHR43364:SF4">
    <property type="entry name" value="NAD(P)-LINKED OXIDOREDUCTASE SUPERFAMILY PROTEIN"/>
    <property type="match status" value="1"/>
</dbReference>
<keyword evidence="4" id="KW-1185">Reference proteome</keyword>
<dbReference type="KEGG" id="aaf:AURANDRAFT_22798"/>
<reference evidence="3 4" key="1">
    <citation type="journal article" date="2011" name="Proc. Natl. Acad. Sci. U.S.A.">
        <title>Niche of harmful alga Aureococcus anophagefferens revealed through ecogenomics.</title>
        <authorList>
            <person name="Gobler C.J."/>
            <person name="Berry D.L."/>
            <person name="Dyhrman S.T."/>
            <person name="Wilhelm S.W."/>
            <person name="Salamov A."/>
            <person name="Lobanov A.V."/>
            <person name="Zhang Y."/>
            <person name="Collier J.L."/>
            <person name="Wurch L.L."/>
            <person name="Kustka A.B."/>
            <person name="Dill B.D."/>
            <person name="Shah M."/>
            <person name="VerBerkmoes N.C."/>
            <person name="Kuo A."/>
            <person name="Terry A."/>
            <person name="Pangilinan J."/>
            <person name="Lindquist E.A."/>
            <person name="Lucas S."/>
            <person name="Paulsen I.T."/>
            <person name="Hattenrath-Lehmann T.K."/>
            <person name="Talmage S.C."/>
            <person name="Walker E.A."/>
            <person name="Koch F."/>
            <person name="Burson A.M."/>
            <person name="Marcoval M.A."/>
            <person name="Tang Y.Z."/>
            <person name="Lecleir G.R."/>
            <person name="Coyne K.J."/>
            <person name="Berg G.M."/>
            <person name="Bertrand E.M."/>
            <person name="Saito M.A."/>
            <person name="Gladyshev V.N."/>
            <person name="Grigoriev I.V."/>
        </authorList>
    </citation>
    <scope>NUCLEOTIDE SEQUENCE [LARGE SCALE GENOMIC DNA]</scope>
    <source>
        <strain evidence="4">CCMP 1984</strain>
    </source>
</reference>
<evidence type="ECO:0000313" key="4">
    <source>
        <dbReference type="Proteomes" id="UP000002729"/>
    </source>
</evidence>
<dbReference type="Proteomes" id="UP000002729">
    <property type="component" value="Unassembled WGS sequence"/>
</dbReference>
<gene>
    <name evidence="3" type="ORF">AURANDRAFT_22798</name>
</gene>
<keyword evidence="1" id="KW-0560">Oxidoreductase</keyword>
<dbReference type="Gene3D" id="3.20.20.100">
    <property type="entry name" value="NADP-dependent oxidoreductase domain"/>
    <property type="match status" value="1"/>
</dbReference>
<dbReference type="InterPro" id="IPR018170">
    <property type="entry name" value="Aldo/ket_reductase_CS"/>
</dbReference>
<dbReference type="InterPro" id="IPR023210">
    <property type="entry name" value="NADP_OxRdtase_dom"/>
</dbReference>
<dbReference type="InParanoid" id="F0Y2Z1"/>
<dbReference type="InterPro" id="IPR036812">
    <property type="entry name" value="NAD(P)_OxRdtase_dom_sf"/>
</dbReference>
<dbReference type="PANTHER" id="PTHR43364">
    <property type="entry name" value="NADH-SPECIFIC METHYLGLYOXAL REDUCTASE-RELATED"/>
    <property type="match status" value="1"/>
</dbReference>
<dbReference type="PROSITE" id="PS00062">
    <property type="entry name" value="ALDOKETO_REDUCTASE_2"/>
    <property type="match status" value="1"/>
</dbReference>
<dbReference type="GeneID" id="20219659"/>
<proteinExistence type="predicted"/>
<dbReference type="GO" id="GO:0016491">
    <property type="term" value="F:oxidoreductase activity"/>
    <property type="evidence" value="ECO:0007669"/>
    <property type="project" value="UniProtKB-KW"/>
</dbReference>
<evidence type="ECO:0000313" key="3">
    <source>
        <dbReference type="EMBL" id="EGB10168.1"/>
    </source>
</evidence>
<dbReference type="SUPFAM" id="SSF51430">
    <property type="entry name" value="NAD(P)-linked oxidoreductase"/>
    <property type="match status" value="1"/>
</dbReference>
<accession>F0Y2Z1</accession>
<dbReference type="eggNOG" id="ENOG502QU2T">
    <property type="taxonomic scope" value="Eukaryota"/>
</dbReference>